<reference evidence="1 2" key="1">
    <citation type="submission" date="2019-03" db="EMBL/GenBank/DDBJ databases">
        <title>Single cell metagenomics reveals metabolic interactions within the superorganism composed of flagellate Streblomastix strix and complex community of Bacteroidetes bacteria on its surface.</title>
        <authorList>
            <person name="Treitli S.C."/>
            <person name="Kolisko M."/>
            <person name="Husnik F."/>
            <person name="Keeling P."/>
            <person name="Hampl V."/>
        </authorList>
    </citation>
    <scope>NUCLEOTIDE SEQUENCE [LARGE SCALE GENOMIC DNA]</scope>
    <source>
        <strain evidence="1">ST1C</strain>
    </source>
</reference>
<proteinExistence type="predicted"/>
<dbReference type="Proteomes" id="UP000324800">
    <property type="component" value="Unassembled WGS sequence"/>
</dbReference>
<sequence length="139" mass="16122">MINEFKYFDVDEKDPNECNCSDSEFNCKECKLDEYLDIEFDNDLRVLLEQISSDDPLRFWFYFSASSSSFAIFAQLQLYSRADFINIIETGDLFLHISDLINSLSTLEIFNPDVDLPIHVGIFPYNSHTEQASDNRCSS</sequence>
<evidence type="ECO:0000313" key="2">
    <source>
        <dbReference type="Proteomes" id="UP000324800"/>
    </source>
</evidence>
<dbReference type="EMBL" id="SNRW01000410">
    <property type="protein sequence ID" value="KAA6401314.1"/>
    <property type="molecule type" value="Genomic_DNA"/>
</dbReference>
<comment type="caution">
    <text evidence="1">The sequence shown here is derived from an EMBL/GenBank/DDBJ whole genome shotgun (WGS) entry which is preliminary data.</text>
</comment>
<protein>
    <submittedName>
        <fullName evidence="1">Uncharacterized protein</fullName>
    </submittedName>
</protein>
<name>A0A5J4X265_9EUKA</name>
<evidence type="ECO:0000313" key="1">
    <source>
        <dbReference type="EMBL" id="KAA6401314.1"/>
    </source>
</evidence>
<dbReference type="AlphaFoldDB" id="A0A5J4X265"/>
<gene>
    <name evidence="1" type="ORF">EZS28_003158</name>
</gene>
<accession>A0A5J4X265</accession>
<organism evidence="1 2">
    <name type="scientific">Streblomastix strix</name>
    <dbReference type="NCBI Taxonomy" id="222440"/>
    <lineage>
        <taxon>Eukaryota</taxon>
        <taxon>Metamonada</taxon>
        <taxon>Preaxostyla</taxon>
        <taxon>Oxymonadida</taxon>
        <taxon>Streblomastigidae</taxon>
        <taxon>Streblomastix</taxon>
    </lineage>
</organism>